<dbReference type="PROSITE" id="PS51257">
    <property type="entry name" value="PROKAR_LIPOPROTEIN"/>
    <property type="match status" value="1"/>
</dbReference>
<evidence type="ECO:0000259" key="9">
    <source>
        <dbReference type="PROSITE" id="PS52035"/>
    </source>
</evidence>
<evidence type="ECO:0000256" key="2">
    <source>
        <dbReference type="ARBA" id="ARBA00005988"/>
    </source>
</evidence>
<dbReference type="SUPFAM" id="SSF53187">
    <property type="entry name" value="Zn-dependent exopeptidases"/>
    <property type="match status" value="1"/>
</dbReference>
<dbReference type="Pfam" id="PF04151">
    <property type="entry name" value="PPC"/>
    <property type="match status" value="1"/>
</dbReference>
<keyword evidence="3" id="KW-0645">Protease</keyword>
<dbReference type="SMART" id="SM00631">
    <property type="entry name" value="Zn_pept"/>
    <property type="match status" value="1"/>
</dbReference>
<evidence type="ECO:0000256" key="4">
    <source>
        <dbReference type="ARBA" id="ARBA00022801"/>
    </source>
</evidence>
<keyword evidence="5" id="KW-0862">Zinc</keyword>
<feature type="domain" description="Peptidase M14" evidence="9">
    <location>
        <begin position="138"/>
        <end position="439"/>
    </location>
</feature>
<evidence type="ECO:0000313" key="10">
    <source>
        <dbReference type="EMBL" id="MFC6590718.1"/>
    </source>
</evidence>
<dbReference type="Gene3D" id="3.40.630.10">
    <property type="entry name" value="Zn peptidases"/>
    <property type="match status" value="1"/>
</dbReference>
<evidence type="ECO:0000256" key="3">
    <source>
        <dbReference type="ARBA" id="ARBA00022670"/>
    </source>
</evidence>
<dbReference type="PRINTS" id="PR00765">
    <property type="entry name" value="CRBOXYPTASEA"/>
</dbReference>
<proteinExistence type="inferred from homology"/>
<evidence type="ECO:0000256" key="7">
    <source>
        <dbReference type="PROSITE-ProRule" id="PRU01379"/>
    </source>
</evidence>
<dbReference type="Gene3D" id="2.60.120.380">
    <property type="match status" value="1"/>
</dbReference>
<reference evidence="11" key="1">
    <citation type="journal article" date="2019" name="Int. J. Syst. Evol. Microbiol.">
        <title>The Global Catalogue of Microorganisms (GCM) 10K type strain sequencing project: providing services to taxonomists for standard genome sequencing and annotation.</title>
        <authorList>
            <consortium name="The Broad Institute Genomics Platform"/>
            <consortium name="The Broad Institute Genome Sequencing Center for Infectious Disease"/>
            <person name="Wu L."/>
            <person name="Ma J."/>
        </authorList>
    </citation>
    <scope>NUCLEOTIDE SEQUENCE [LARGE SCALE GENOMIC DNA]</scope>
    <source>
        <strain evidence="11">CGMCC 1.15772</strain>
    </source>
</reference>
<protein>
    <submittedName>
        <fullName evidence="10">M14 family zinc carboxypeptidase</fullName>
    </submittedName>
</protein>
<organism evidence="10 11">
    <name type="scientific">Deinococcus lacus</name>
    <dbReference type="NCBI Taxonomy" id="392561"/>
    <lineage>
        <taxon>Bacteria</taxon>
        <taxon>Thermotogati</taxon>
        <taxon>Deinococcota</taxon>
        <taxon>Deinococci</taxon>
        <taxon>Deinococcales</taxon>
        <taxon>Deinococcaceae</taxon>
        <taxon>Deinococcus</taxon>
    </lineage>
</organism>
<evidence type="ECO:0000256" key="6">
    <source>
        <dbReference type="ARBA" id="ARBA00023049"/>
    </source>
</evidence>
<feature type="chain" id="PRO_5046242909" evidence="8">
    <location>
        <begin position="26"/>
        <end position="658"/>
    </location>
</feature>
<dbReference type="GO" id="GO:0004180">
    <property type="term" value="F:carboxypeptidase activity"/>
    <property type="evidence" value="ECO:0007669"/>
    <property type="project" value="UniProtKB-KW"/>
</dbReference>
<dbReference type="PANTHER" id="PTHR11705">
    <property type="entry name" value="PROTEASE FAMILY M14 CARBOXYPEPTIDASE A,B"/>
    <property type="match status" value="1"/>
</dbReference>
<evidence type="ECO:0000256" key="1">
    <source>
        <dbReference type="ARBA" id="ARBA00001947"/>
    </source>
</evidence>
<keyword evidence="11" id="KW-1185">Reference proteome</keyword>
<keyword evidence="10" id="KW-0121">Carboxypeptidase</keyword>
<dbReference type="Proteomes" id="UP001596297">
    <property type="component" value="Unassembled WGS sequence"/>
</dbReference>
<feature type="active site" description="Proton donor/acceptor" evidence="7">
    <location>
        <position position="408"/>
    </location>
</feature>
<dbReference type="PROSITE" id="PS52035">
    <property type="entry name" value="PEPTIDASE_M14"/>
    <property type="match status" value="1"/>
</dbReference>
<dbReference type="InterPro" id="IPR000834">
    <property type="entry name" value="Peptidase_M14"/>
</dbReference>
<dbReference type="RefSeq" id="WP_380081735.1">
    <property type="nucleotide sequence ID" value="NZ_JBHSWD010000001.1"/>
</dbReference>
<dbReference type="Pfam" id="PF00246">
    <property type="entry name" value="Peptidase_M14"/>
    <property type="match status" value="1"/>
</dbReference>
<evidence type="ECO:0000256" key="5">
    <source>
        <dbReference type="ARBA" id="ARBA00022833"/>
    </source>
</evidence>
<accession>A0ABW1Y9Q6</accession>
<keyword evidence="6" id="KW-0482">Metalloprotease</keyword>
<dbReference type="EMBL" id="JBHSWD010000001">
    <property type="protein sequence ID" value="MFC6590718.1"/>
    <property type="molecule type" value="Genomic_DNA"/>
</dbReference>
<sequence length="658" mass="68942">MKKVFGATGALTLVLTLAGCQSAQPAPVAQSPETTLAAQATPEECAAFEQGAEQVVTRVDYTNLAAARAVAVSFEPFVFDREQQYLLISASKAEFERLRASGQELGFTVSIEKNLTAEQQALAAGSLSAQAISSRYPCFRTVPETYAAAQALVKNYPALATWQTIGKTAGGNPIYELVLTNKSVTGTKPRAVLNSAIHAREYATAELNLRLAEKLAAEYGTDPDTTWILDSQEIHFVFMANPDGRAKAETGLLWRKNVNTRYCASGTNKGADLNRNFSFGWNTGGSSKVECDETYMGPSAASEGETQAIQGLLRKTFTDRRGPGLTEAAPSDTSGIYIDIHSAGRLNLWPWGASKSAAPNGAALENLGRKFSFYNGHDPMQAVGLYPASGGSDDFAYGDLGVAAFTFELGDDFFESCTNFTSDILPNNINALKYALKVARAPYQMASAPDAVNVSVSGTALTATVKDTQTVGAATQTIRSAEYFVDTPPWAGGTGTPMTATDGSFNSGSEAVKATLNLSGLSAGRHTIYVRATDSSGATGPVSAAFVTVGGSAPTPAPTPGGTSYTGTVSSGQTVYQPGTAGFSYAGGTLAATLSGPAGSDYDLYLQKQSSTGVWNNVASSYNSDSNESISYTALSGTYRWAVKAYSGSGSYTLAETK</sequence>
<comment type="caution">
    <text evidence="10">The sequence shown here is derived from an EMBL/GenBank/DDBJ whole genome shotgun (WGS) entry which is preliminary data.</text>
</comment>
<keyword evidence="8" id="KW-0732">Signal</keyword>
<keyword evidence="4" id="KW-0378">Hydrolase</keyword>
<evidence type="ECO:0000256" key="8">
    <source>
        <dbReference type="SAM" id="SignalP"/>
    </source>
</evidence>
<comment type="similarity">
    <text evidence="2 7">Belongs to the peptidase M14 family.</text>
</comment>
<dbReference type="InterPro" id="IPR007280">
    <property type="entry name" value="Peptidase_C_arc/bac"/>
</dbReference>
<dbReference type="PANTHER" id="PTHR11705:SF143">
    <property type="entry name" value="SLL0236 PROTEIN"/>
    <property type="match status" value="1"/>
</dbReference>
<evidence type="ECO:0000313" key="11">
    <source>
        <dbReference type="Proteomes" id="UP001596297"/>
    </source>
</evidence>
<gene>
    <name evidence="10" type="ORF">ACFP81_00805</name>
</gene>
<name>A0ABW1Y9Q6_9DEIO</name>
<feature type="signal peptide" evidence="8">
    <location>
        <begin position="1"/>
        <end position="25"/>
    </location>
</feature>
<comment type="cofactor">
    <cofactor evidence="1">
        <name>Zn(2+)</name>
        <dbReference type="ChEBI" id="CHEBI:29105"/>
    </cofactor>
</comment>